<protein>
    <submittedName>
        <fullName evidence="1">Uncharacterized protein</fullName>
    </submittedName>
</protein>
<sequence length="102" mass="11538">MIELDLDLDLKAAGVKSRVKGLRRSGGVHDICGGRRGMRKKCIAHLGNDFPRLILGKEWHHGSSLVRDSNSLILYIDQIQRVRFPSPVARRTHDFWHGGDAR</sequence>
<dbReference type="EMBL" id="CABIJS010000555">
    <property type="protein sequence ID" value="VUZ53553.1"/>
    <property type="molecule type" value="Genomic_DNA"/>
</dbReference>
<name>A0A564Z3I9_HYMDI</name>
<organism evidence="1 2">
    <name type="scientific">Hymenolepis diminuta</name>
    <name type="common">Rat tapeworm</name>
    <dbReference type="NCBI Taxonomy" id="6216"/>
    <lineage>
        <taxon>Eukaryota</taxon>
        <taxon>Metazoa</taxon>
        <taxon>Spiralia</taxon>
        <taxon>Lophotrochozoa</taxon>
        <taxon>Platyhelminthes</taxon>
        <taxon>Cestoda</taxon>
        <taxon>Eucestoda</taxon>
        <taxon>Cyclophyllidea</taxon>
        <taxon>Hymenolepididae</taxon>
        <taxon>Hymenolepis</taxon>
    </lineage>
</organism>
<dbReference type="AlphaFoldDB" id="A0A564Z3I9"/>
<evidence type="ECO:0000313" key="1">
    <source>
        <dbReference type="EMBL" id="VUZ53553.1"/>
    </source>
</evidence>
<keyword evidence="2" id="KW-1185">Reference proteome</keyword>
<reference evidence="1 2" key="1">
    <citation type="submission" date="2019-07" db="EMBL/GenBank/DDBJ databases">
        <authorList>
            <person name="Jastrzebski P J."/>
            <person name="Paukszto L."/>
            <person name="Jastrzebski P J."/>
        </authorList>
    </citation>
    <scope>NUCLEOTIDE SEQUENCE [LARGE SCALE GENOMIC DNA]</scope>
    <source>
        <strain evidence="1 2">WMS-il1</strain>
    </source>
</reference>
<gene>
    <name evidence="1" type="ORF">WMSIL1_LOCUS11862</name>
</gene>
<evidence type="ECO:0000313" key="2">
    <source>
        <dbReference type="Proteomes" id="UP000321570"/>
    </source>
</evidence>
<dbReference type="Proteomes" id="UP000321570">
    <property type="component" value="Unassembled WGS sequence"/>
</dbReference>
<accession>A0A564Z3I9</accession>
<proteinExistence type="predicted"/>